<feature type="region of interest" description="Disordered" evidence="8">
    <location>
        <begin position="522"/>
        <end position="589"/>
    </location>
</feature>
<evidence type="ECO:0000256" key="6">
    <source>
        <dbReference type="ARBA" id="ARBA00023136"/>
    </source>
</evidence>
<dbReference type="PROSITE" id="PS50297">
    <property type="entry name" value="ANK_REP_REGION"/>
    <property type="match status" value="5"/>
</dbReference>
<sequence>MATTASLSSSNAPEHVQKHVRLLSATITGNEARVRELLGTEKWTTPADHDTLRQALAKAAIKSGPAIVCLLLDAGADVHPRKEKDVSPLCKAAETGNLAIVKQLLEYKADPNWRQPKSGHTALCSAALRGHTAVVKALLDAGADPDGSRDKADSNKIGASDGRTPLLLLASEKSSKWNLDIVSLLLQKGADPNLRDSTRRSPLHWTVTNGLLDFARCLLSGAYGIKADPNAAQNRGKTALHLASALSNRLDFVALLLEHGAYADATSDGRWTPLINAAEKGHEDVVAKLLAAGANVNAELSNHMTALHWASSNGHEGVVKLLLERPETNLNRKDQFERTPMICAAERRDANIVQLLSPARHAHKLSESAREASKKFEATIVDFGEFQEERYLKDTVKEKKLQLVFKHTVYDLLYGLDEKTGKPTVPVLTKNIKWQPHFRWIHLPANNIAWIETLLAKSFVETGHRDVEGFKALGKCFDQEYRGPLAHAKFMRPYCKRIPNERIEREESSTLGSVREQMIEHTGGLSQIPGTESTTDQSEHNVGKSDTKKKTKSEQISERHPPRQKRNKGHPGNPPGTKEAKLQSRQSSFASSEAFKQLVTHGKMVLYMPFLHYETDDRRQKMTRIIEKAREGQPPSPNASRDELLIHAYMGQHLHPRRTLDQFFYHGIDTSKRDIDQVVYRYCRDYRGSEELKLFMVDQLWMWILGGDTVITCFPQRWDQPKQDPLNMVDGIIEETNAKTRDRIQSVYDLAMVITGRCAGMFDRHRIDEQQYQFLDMFESSIGNVTDKESQLFSKFNKASEKAMAWLKYARRNNDEQYDEKFADDLLNIHSETMLLAEIKDIQDELNIIDEVLRLQSSVLEKLQLNIEQELRIEGSRKITDLILKDIKNRYQEQMRLITERHHDIERMCDQASGITMSLTNLLDLKQKHSNALEARFAREQAIIAAKQGQTIMVFTIVTIIFLPMSFIAAFFAINFEDWGNRLTMSYVSKYMFGIGLAVSFIFVAAAFLVEDISSIWKASLRRFWKLFSRFPGRNSHQQTQKNLQHALHGLSTTSYNEKPGTADGASTAHHSMSEGVEARSRGSHGVNSYVTTAAAGSAAPAARISLERGRYGQPRLGATSPMRYGGRNMSTGRSCERAPWTRTSFDGRRPRFSADLESGRERSRERVRWSPHSEYEE</sequence>
<dbReference type="Proteomes" id="UP000241462">
    <property type="component" value="Unassembled WGS sequence"/>
</dbReference>
<dbReference type="InterPro" id="IPR036770">
    <property type="entry name" value="Ankyrin_rpt-contain_sf"/>
</dbReference>
<keyword evidence="4 9" id="KW-1133">Transmembrane helix</keyword>
<feature type="repeat" description="ANK" evidence="7">
    <location>
        <begin position="84"/>
        <end position="116"/>
    </location>
</feature>
<feature type="repeat" description="ANK" evidence="7">
    <location>
        <begin position="269"/>
        <end position="301"/>
    </location>
</feature>
<keyword evidence="6 9" id="KW-0472">Membrane</keyword>
<feature type="repeat" description="ANK" evidence="7">
    <location>
        <begin position="302"/>
        <end position="325"/>
    </location>
</feature>
<evidence type="ECO:0000256" key="4">
    <source>
        <dbReference type="ARBA" id="ARBA00022989"/>
    </source>
</evidence>
<dbReference type="AlphaFoldDB" id="A0A2T3AKG0"/>
<keyword evidence="11" id="KW-1185">Reference proteome</keyword>
<organism evidence="10 11">
    <name type="scientific">Coniella lustricola</name>
    <dbReference type="NCBI Taxonomy" id="2025994"/>
    <lineage>
        <taxon>Eukaryota</taxon>
        <taxon>Fungi</taxon>
        <taxon>Dikarya</taxon>
        <taxon>Ascomycota</taxon>
        <taxon>Pezizomycotina</taxon>
        <taxon>Sordariomycetes</taxon>
        <taxon>Sordariomycetidae</taxon>
        <taxon>Diaporthales</taxon>
        <taxon>Schizoparmaceae</taxon>
        <taxon>Coniella</taxon>
    </lineage>
</organism>
<dbReference type="Gene3D" id="1.25.40.20">
    <property type="entry name" value="Ankyrin repeat-containing domain"/>
    <property type="match status" value="3"/>
</dbReference>
<proteinExistence type="predicted"/>
<evidence type="ECO:0000256" key="9">
    <source>
        <dbReference type="SAM" id="Phobius"/>
    </source>
</evidence>
<dbReference type="GO" id="GO:0016020">
    <property type="term" value="C:membrane"/>
    <property type="evidence" value="ECO:0007669"/>
    <property type="project" value="UniProtKB-SubCell"/>
</dbReference>
<dbReference type="SMART" id="SM00248">
    <property type="entry name" value="ANK"/>
    <property type="match status" value="9"/>
</dbReference>
<dbReference type="STRING" id="2025994.A0A2T3AKG0"/>
<dbReference type="EMBL" id="KZ678380">
    <property type="protein sequence ID" value="PSS00996.1"/>
    <property type="molecule type" value="Genomic_DNA"/>
</dbReference>
<gene>
    <name evidence="10" type="ORF">BD289DRAFT_423157</name>
</gene>
<name>A0A2T3AKG0_9PEZI</name>
<protein>
    <submittedName>
        <fullName evidence="10">Uncharacterized protein</fullName>
    </submittedName>
</protein>
<dbReference type="InterPro" id="IPR002523">
    <property type="entry name" value="MgTranspt_CorA/ZnTranspt_ZntB"/>
</dbReference>
<reference evidence="10 11" key="1">
    <citation type="journal article" date="2018" name="Mycol. Prog.">
        <title>Coniella lustricola, a new species from submerged detritus.</title>
        <authorList>
            <person name="Raudabaugh D.B."/>
            <person name="Iturriaga T."/>
            <person name="Carver A."/>
            <person name="Mondo S."/>
            <person name="Pangilinan J."/>
            <person name="Lipzen A."/>
            <person name="He G."/>
            <person name="Amirebrahimi M."/>
            <person name="Grigoriev I.V."/>
            <person name="Miller A.N."/>
        </authorList>
    </citation>
    <scope>NUCLEOTIDE SEQUENCE [LARGE SCALE GENOMIC DNA]</scope>
    <source>
        <strain evidence="10 11">B22-T-1</strain>
    </source>
</reference>
<feature type="repeat" description="ANK" evidence="7">
    <location>
        <begin position="235"/>
        <end position="268"/>
    </location>
</feature>
<dbReference type="PANTHER" id="PTHR24171:SF10">
    <property type="entry name" value="ANKYRIN REPEAT DOMAIN-CONTAINING PROTEIN 29-LIKE"/>
    <property type="match status" value="1"/>
</dbReference>
<feature type="compositionally biased region" description="Basic and acidic residues" evidence="8">
    <location>
        <begin position="1146"/>
        <end position="1178"/>
    </location>
</feature>
<feature type="compositionally biased region" description="Polar residues" evidence="8">
    <location>
        <begin position="524"/>
        <end position="536"/>
    </location>
</feature>
<dbReference type="PRINTS" id="PR01415">
    <property type="entry name" value="ANKYRIN"/>
</dbReference>
<evidence type="ECO:0000256" key="1">
    <source>
        <dbReference type="ARBA" id="ARBA00004141"/>
    </source>
</evidence>
<evidence type="ECO:0000256" key="5">
    <source>
        <dbReference type="ARBA" id="ARBA00023043"/>
    </source>
</evidence>
<feature type="repeat" description="ANK" evidence="7">
    <location>
        <begin position="118"/>
        <end position="150"/>
    </location>
</feature>
<evidence type="ECO:0000313" key="10">
    <source>
        <dbReference type="EMBL" id="PSS00996.1"/>
    </source>
</evidence>
<comment type="subcellular location">
    <subcellularLocation>
        <location evidence="1">Membrane</location>
        <topology evidence="1">Multi-pass membrane protein</topology>
    </subcellularLocation>
</comment>
<evidence type="ECO:0000256" key="3">
    <source>
        <dbReference type="ARBA" id="ARBA00022737"/>
    </source>
</evidence>
<feature type="region of interest" description="Disordered" evidence="8">
    <location>
        <begin position="1058"/>
        <end position="1083"/>
    </location>
</feature>
<dbReference type="GO" id="GO:0046873">
    <property type="term" value="F:metal ion transmembrane transporter activity"/>
    <property type="evidence" value="ECO:0007669"/>
    <property type="project" value="InterPro"/>
</dbReference>
<feature type="transmembrane region" description="Helical" evidence="9">
    <location>
        <begin position="988"/>
        <end position="1010"/>
    </location>
</feature>
<evidence type="ECO:0000256" key="8">
    <source>
        <dbReference type="SAM" id="MobiDB-lite"/>
    </source>
</evidence>
<dbReference type="InterPro" id="IPR002110">
    <property type="entry name" value="Ankyrin_rpt"/>
</dbReference>
<dbReference type="PANTHER" id="PTHR24171">
    <property type="entry name" value="ANKYRIN REPEAT DOMAIN-CONTAINING PROTEIN 39-RELATED"/>
    <property type="match status" value="1"/>
</dbReference>
<dbReference type="Pfam" id="PF01544">
    <property type="entry name" value="CorA"/>
    <property type="match status" value="1"/>
</dbReference>
<accession>A0A2T3AKG0</accession>
<dbReference type="SUPFAM" id="SSF144083">
    <property type="entry name" value="Magnesium transport protein CorA, transmembrane region"/>
    <property type="match status" value="1"/>
</dbReference>
<keyword evidence="5 7" id="KW-0040">ANK repeat</keyword>
<feature type="compositionally biased region" description="Basic and acidic residues" evidence="8">
    <location>
        <begin position="537"/>
        <end position="561"/>
    </location>
</feature>
<keyword evidence="2 9" id="KW-0812">Transmembrane</keyword>
<dbReference type="InterPro" id="IPR045863">
    <property type="entry name" value="CorA_TM1_TM2"/>
</dbReference>
<dbReference type="SUPFAM" id="SSF48403">
    <property type="entry name" value="Ankyrin repeat"/>
    <property type="match status" value="1"/>
</dbReference>
<dbReference type="InParanoid" id="A0A2T3AKG0"/>
<dbReference type="Gene3D" id="1.20.58.340">
    <property type="entry name" value="Magnesium transport protein CorA, transmembrane region"/>
    <property type="match status" value="1"/>
</dbReference>
<keyword evidence="3" id="KW-0677">Repeat</keyword>
<feature type="region of interest" description="Disordered" evidence="8">
    <location>
        <begin position="1113"/>
        <end position="1178"/>
    </location>
</feature>
<evidence type="ECO:0000256" key="2">
    <source>
        <dbReference type="ARBA" id="ARBA00022692"/>
    </source>
</evidence>
<dbReference type="OrthoDB" id="341259at2759"/>
<evidence type="ECO:0000313" key="11">
    <source>
        <dbReference type="Proteomes" id="UP000241462"/>
    </source>
</evidence>
<dbReference type="PROSITE" id="PS50088">
    <property type="entry name" value="ANK_REPEAT"/>
    <property type="match status" value="6"/>
</dbReference>
<feature type="transmembrane region" description="Helical" evidence="9">
    <location>
        <begin position="952"/>
        <end position="976"/>
    </location>
</feature>
<dbReference type="Pfam" id="PF12796">
    <property type="entry name" value="Ank_2"/>
    <property type="match status" value="3"/>
</dbReference>
<feature type="repeat" description="ANK" evidence="7">
    <location>
        <begin position="161"/>
        <end position="197"/>
    </location>
</feature>
<evidence type="ECO:0000256" key="7">
    <source>
        <dbReference type="PROSITE-ProRule" id="PRU00023"/>
    </source>
</evidence>